<dbReference type="Proteomes" id="UP000719917">
    <property type="component" value="Unassembled WGS sequence"/>
</dbReference>
<dbReference type="Pfam" id="PF04221">
    <property type="entry name" value="RelB"/>
    <property type="match status" value="1"/>
</dbReference>
<accession>A0AAJ3DBU7</accession>
<comment type="caution">
    <text evidence="1">The sequence shown here is derived from an EMBL/GenBank/DDBJ whole genome shotgun (WGS) entry which is preliminary data.</text>
</comment>
<reference evidence="1" key="1">
    <citation type="submission" date="2020-01" db="EMBL/GenBank/DDBJ databases">
        <title>First Reported Case and Whole Genome of Weissella confusa in an Equid.</title>
        <authorList>
            <person name="Little S.V."/>
            <person name="Lawhon S.D."/>
        </authorList>
    </citation>
    <scope>NUCLEOTIDE SEQUENCE</scope>
    <source>
        <strain evidence="1">718955</strain>
    </source>
</reference>
<dbReference type="RefSeq" id="WP_135798319.1">
    <property type="nucleotide sequence ID" value="NZ_CP027565.1"/>
</dbReference>
<proteinExistence type="predicted"/>
<dbReference type="InterPro" id="IPR007337">
    <property type="entry name" value="RelB/DinJ"/>
</dbReference>
<dbReference type="GO" id="GO:0006355">
    <property type="term" value="P:regulation of DNA-templated transcription"/>
    <property type="evidence" value="ECO:0007669"/>
    <property type="project" value="InterPro"/>
</dbReference>
<dbReference type="EMBL" id="JAAAMQ010000018">
    <property type="protein sequence ID" value="NBA12090.1"/>
    <property type="molecule type" value="Genomic_DNA"/>
</dbReference>
<protein>
    <submittedName>
        <fullName evidence="1">RelB/DinJ family addiction module antitoxin</fullName>
    </submittedName>
</protein>
<organism evidence="1 2">
    <name type="scientific">Weissella confusa</name>
    <name type="common">Lactobacillus confusus</name>
    <dbReference type="NCBI Taxonomy" id="1583"/>
    <lineage>
        <taxon>Bacteria</taxon>
        <taxon>Bacillati</taxon>
        <taxon>Bacillota</taxon>
        <taxon>Bacilli</taxon>
        <taxon>Lactobacillales</taxon>
        <taxon>Lactobacillaceae</taxon>
        <taxon>Weissella</taxon>
    </lineage>
</organism>
<dbReference type="AlphaFoldDB" id="A0AAJ3DBU7"/>
<gene>
    <name evidence="1" type="ORF">GTU77_07655</name>
</gene>
<sequence>MTDKKRLQIKIDEQLNEDVNAILDDLGMTPTSVITALYKRIRASGSIPFDLKLTEREMLNHQFLQVTENIPEKQFVSQEEMNAWLLDDDHKLS</sequence>
<dbReference type="Gene3D" id="1.10.1220.10">
    <property type="entry name" value="Met repressor-like"/>
    <property type="match status" value="1"/>
</dbReference>
<name>A0AAJ3DBU7_WEICO</name>
<dbReference type="InterPro" id="IPR013321">
    <property type="entry name" value="Arc_rbn_hlx_hlx"/>
</dbReference>
<evidence type="ECO:0000313" key="2">
    <source>
        <dbReference type="Proteomes" id="UP000719917"/>
    </source>
</evidence>
<evidence type="ECO:0000313" key="1">
    <source>
        <dbReference type="EMBL" id="NBA12090.1"/>
    </source>
</evidence>